<gene>
    <name evidence="2" type="ORF">NBRC116591_35770</name>
</gene>
<evidence type="ECO:0000259" key="1">
    <source>
        <dbReference type="SMART" id="SM00953"/>
    </source>
</evidence>
<dbReference type="Proteomes" id="UP001465153">
    <property type="component" value="Unassembled WGS sequence"/>
</dbReference>
<dbReference type="Pfam" id="PF08808">
    <property type="entry name" value="RES"/>
    <property type="match status" value="1"/>
</dbReference>
<keyword evidence="3" id="KW-1185">Reference proteome</keyword>
<dbReference type="RefSeq" id="WP_353304221.1">
    <property type="nucleotide sequence ID" value="NZ_BAABWN010000015.1"/>
</dbReference>
<name>A0ABQ0ADP5_9GAMM</name>
<comment type="caution">
    <text evidence="2">The sequence shown here is derived from an EMBL/GenBank/DDBJ whole genome shotgun (WGS) entry which is preliminary data.</text>
</comment>
<accession>A0ABQ0ADP5</accession>
<protein>
    <recommendedName>
        <fullName evidence="1">RES domain-containing protein</fullName>
    </recommendedName>
</protein>
<evidence type="ECO:0000313" key="3">
    <source>
        <dbReference type="Proteomes" id="UP001465153"/>
    </source>
</evidence>
<evidence type="ECO:0000313" key="2">
    <source>
        <dbReference type="EMBL" id="GAA6169766.1"/>
    </source>
</evidence>
<reference evidence="2 3" key="1">
    <citation type="submission" date="2024-04" db="EMBL/GenBank/DDBJ databases">
        <title>Draft genome sequence of Sessilibacter corallicola NBRC 116591.</title>
        <authorList>
            <person name="Miyakawa T."/>
            <person name="Kusuya Y."/>
            <person name="Miura T."/>
        </authorList>
    </citation>
    <scope>NUCLEOTIDE SEQUENCE [LARGE SCALE GENOMIC DNA]</scope>
    <source>
        <strain evidence="2 3">KU-00831-HH</strain>
    </source>
</reference>
<proteinExistence type="predicted"/>
<dbReference type="EMBL" id="BAABWN010000015">
    <property type="protein sequence ID" value="GAA6169766.1"/>
    <property type="molecule type" value="Genomic_DNA"/>
</dbReference>
<sequence>MSEEICVPDLDLSDFMLDKAREVLVPIDKLSPYHQACIFDLGSSEFRAIELWELFEDYSGFGCSEFMKKFVSQLLKDKGNQGHTLLYVLDDGSFDEINQFALEWGNFIDSIHHQHRFFNKYGKEYLDKLFESLFQYIQDNPDWITTIDSNTTIFRARIATDEKIRESIKTAPIEQLGPTPCHLATNQRMSPDGISVLYGALNRETCINEIRPLVGDTVVSAEFRALKEIKLLNLNTLEKFSVCLDIFDDKYLQYTHSEHFFKELIFLMSRPAREEHKNSYLPTQIIFEYLSIKMGPELDDLLYSSVQSNHAGNCLALFPNSSNLNRDSVCVLDGYENPFSDSCETLYWVPDSLKFHPIKGVKYTYETEDNDFFLKANKETLKLLSMRRFDK</sequence>
<feature type="domain" description="RES" evidence="1">
    <location>
        <begin position="172"/>
        <end position="333"/>
    </location>
</feature>
<dbReference type="InterPro" id="IPR014914">
    <property type="entry name" value="RES_dom"/>
</dbReference>
<organism evidence="2 3">
    <name type="scientific">Sessilibacter corallicola</name>
    <dbReference type="NCBI Taxonomy" id="2904075"/>
    <lineage>
        <taxon>Bacteria</taxon>
        <taxon>Pseudomonadati</taxon>
        <taxon>Pseudomonadota</taxon>
        <taxon>Gammaproteobacteria</taxon>
        <taxon>Cellvibrionales</taxon>
        <taxon>Cellvibrionaceae</taxon>
        <taxon>Sessilibacter</taxon>
    </lineage>
</organism>
<dbReference type="SMART" id="SM00953">
    <property type="entry name" value="RES"/>
    <property type="match status" value="1"/>
</dbReference>